<accession>E1QVC4</accession>
<dbReference type="OrthoDB" id="27946at2157"/>
<evidence type="ECO:0000313" key="1">
    <source>
        <dbReference type="EMBL" id="ADN50051.1"/>
    </source>
</evidence>
<dbReference type="RefSeq" id="WP_013335776.1">
    <property type="nucleotide sequence ID" value="NC_014537.1"/>
</dbReference>
<dbReference type="STRING" id="572478.Vdis_0656"/>
<protein>
    <submittedName>
        <fullName evidence="1">Uncharacterized protein</fullName>
    </submittedName>
</protein>
<dbReference type="GeneID" id="9751579"/>
<organism evidence="1 2">
    <name type="scientific">Vulcanisaeta distributa (strain DSM 14429 / JCM 11212 / NBRC 100878 / IC-017)</name>
    <dbReference type="NCBI Taxonomy" id="572478"/>
    <lineage>
        <taxon>Archaea</taxon>
        <taxon>Thermoproteota</taxon>
        <taxon>Thermoprotei</taxon>
        <taxon>Thermoproteales</taxon>
        <taxon>Thermoproteaceae</taxon>
        <taxon>Vulcanisaeta</taxon>
    </lineage>
</organism>
<reference evidence="2" key="2">
    <citation type="journal article" date="2010" name="Stand. Genomic Sci.">
        <title>Complete genome sequence of Vulcanisaeta distributa type strain (IC-017T).</title>
        <authorList>
            <person name="Mavromatis K."/>
            <person name="Sikorski J."/>
            <person name="Pabst E."/>
            <person name="Teshima H."/>
            <person name="Lapidus A."/>
            <person name="Lucas S."/>
            <person name="Nolan M."/>
            <person name="Glavina Del Rio T."/>
            <person name="Cheng J."/>
            <person name="Bruce D."/>
            <person name="Goodwin L."/>
            <person name="Pitluck S."/>
            <person name="Liolios K."/>
            <person name="Ivanova N."/>
            <person name="Mikhailova N."/>
            <person name="Pati A."/>
            <person name="Chen A."/>
            <person name="Palaniappan K."/>
            <person name="Land M."/>
            <person name="Hauser L."/>
            <person name="Chang Y."/>
            <person name="Jeffries C."/>
            <person name="Rohde M."/>
            <person name="Spring S."/>
            <person name="Goker M."/>
            <person name="Wirth R."/>
            <person name="Woyke T."/>
            <person name="Bristow J."/>
            <person name="Eisen J."/>
            <person name="Markowitz V."/>
            <person name="Hugenholtz P."/>
            <person name="Klenk H."/>
            <person name="Kyrpides N."/>
        </authorList>
    </citation>
    <scope>NUCLEOTIDE SEQUENCE [LARGE SCALE GENOMIC DNA]</scope>
    <source>
        <strain evidence="2">DSM 14429 / JCM 11212 / NBRC 100878 / IC-017</strain>
    </source>
</reference>
<name>E1QVC4_VULDI</name>
<dbReference type="AlphaFoldDB" id="E1QVC4"/>
<gene>
    <name evidence="1" type="ordered locus">Vdis_0656</name>
</gene>
<keyword evidence="2" id="KW-1185">Reference proteome</keyword>
<dbReference type="EMBL" id="CP002100">
    <property type="protein sequence ID" value="ADN50051.1"/>
    <property type="molecule type" value="Genomic_DNA"/>
</dbReference>
<reference evidence="1 2" key="1">
    <citation type="journal article" date="2010" name="Stand. Genomic Sci.">
        <title>Complete genome sequence of Vulcanisaeta distributa type strain (IC-017).</title>
        <authorList>
            <person name="Mavromatis K."/>
            <person name="Sikorski J."/>
            <person name="Pabst E."/>
            <person name="Teshima H."/>
            <person name="Lapidus A."/>
            <person name="Lucas S."/>
            <person name="Nolan M."/>
            <person name="Glavina Del Rio T."/>
            <person name="Cheng J.F."/>
            <person name="Bruce D."/>
            <person name="Goodwin L."/>
            <person name="Pitluck S."/>
            <person name="Liolios K."/>
            <person name="Ivanova N."/>
            <person name="Mikhailova N."/>
            <person name="Pati A."/>
            <person name="Chen A."/>
            <person name="Palaniappan K."/>
            <person name="Land M."/>
            <person name="Hauser L."/>
            <person name="Chang Y.J."/>
            <person name="Jeffries C.D."/>
            <person name="Rohde M."/>
            <person name="Spring S."/>
            <person name="Goker M."/>
            <person name="Wirth R."/>
            <person name="Woyke T."/>
            <person name="Bristow J."/>
            <person name="Eisen J.A."/>
            <person name="Markowitz V."/>
            <person name="Hugenholtz P."/>
            <person name="Klenk H.P."/>
            <person name="Kyrpides N.C."/>
        </authorList>
    </citation>
    <scope>NUCLEOTIDE SEQUENCE [LARGE SCALE GENOMIC DNA]</scope>
    <source>
        <strain evidence="2">DSM 14429 / JCM 11212 / NBRC 100878 / IC-017</strain>
    </source>
</reference>
<sequence length="108" mass="12635">MRFLRRKVVNEYEDEEIMRLMRRISNRPRLGVGGVRPSRGAVEVYVSNGLRLLEQALRGLGAVDDEVRRALRIGREVLVSNYPNQLDINELARQLLVRVRTHQKQRRS</sequence>
<dbReference type="HOGENOM" id="CLU_2191175_0_0_2"/>
<evidence type="ECO:0000313" key="2">
    <source>
        <dbReference type="Proteomes" id="UP000006681"/>
    </source>
</evidence>
<dbReference type="Proteomes" id="UP000006681">
    <property type="component" value="Chromosome"/>
</dbReference>
<dbReference type="KEGG" id="vdi:Vdis_0656"/>
<proteinExistence type="predicted"/>